<keyword evidence="5" id="KW-1185">Reference proteome</keyword>
<reference evidence="4" key="1">
    <citation type="submission" date="2023-07" db="EMBL/GenBank/DDBJ databases">
        <authorList>
            <person name="Stuckert A."/>
        </authorList>
    </citation>
    <scope>NUCLEOTIDE SEQUENCE</scope>
</reference>
<feature type="compositionally biased region" description="Basic and acidic residues" evidence="3">
    <location>
        <begin position="1"/>
        <end position="15"/>
    </location>
</feature>
<name>A0ABN9M2P6_9NEOB</name>
<sequence length="121" mass="14891">MERTPGRREVRERPVPDPTDGMDSLFKTDERQRLAKERREEREKCLGKENVNEDMSPRSESNKFWKKKGEQKLQYEKQIEERWKKLEEQRVREDQKRAAVEEKRKLKIREEEVRDILYPCE</sequence>
<dbReference type="InterPro" id="IPR051483">
    <property type="entry name" value="MAP7_domain-containing"/>
</dbReference>
<organism evidence="4 5">
    <name type="scientific">Ranitomeya imitator</name>
    <name type="common">mimic poison frog</name>
    <dbReference type="NCBI Taxonomy" id="111125"/>
    <lineage>
        <taxon>Eukaryota</taxon>
        <taxon>Metazoa</taxon>
        <taxon>Chordata</taxon>
        <taxon>Craniata</taxon>
        <taxon>Vertebrata</taxon>
        <taxon>Euteleostomi</taxon>
        <taxon>Amphibia</taxon>
        <taxon>Batrachia</taxon>
        <taxon>Anura</taxon>
        <taxon>Neobatrachia</taxon>
        <taxon>Hyloidea</taxon>
        <taxon>Dendrobatidae</taxon>
        <taxon>Dendrobatinae</taxon>
        <taxon>Ranitomeya</taxon>
    </lineage>
</organism>
<gene>
    <name evidence="4" type="ORF">RIMI_LOCUS15915249</name>
</gene>
<evidence type="ECO:0000313" key="5">
    <source>
        <dbReference type="Proteomes" id="UP001176940"/>
    </source>
</evidence>
<comment type="similarity">
    <text evidence="1">Belongs to the MAP7 family.</text>
</comment>
<keyword evidence="2" id="KW-0175">Coiled coil</keyword>
<evidence type="ECO:0000313" key="4">
    <source>
        <dbReference type="EMBL" id="CAJ0957356.1"/>
    </source>
</evidence>
<evidence type="ECO:0000256" key="3">
    <source>
        <dbReference type="SAM" id="MobiDB-lite"/>
    </source>
</evidence>
<dbReference type="PANTHER" id="PTHR15073">
    <property type="entry name" value="MICROTUBULE-ASSOCIATED PROTEIN"/>
    <property type="match status" value="1"/>
</dbReference>
<feature type="compositionally biased region" description="Basic and acidic residues" evidence="3">
    <location>
        <begin position="26"/>
        <end position="67"/>
    </location>
</feature>
<protein>
    <submittedName>
        <fullName evidence="4">Uncharacterized protein</fullName>
    </submittedName>
</protein>
<feature type="region of interest" description="Disordered" evidence="3">
    <location>
        <begin position="1"/>
        <end position="67"/>
    </location>
</feature>
<proteinExistence type="inferred from homology"/>
<comment type="caution">
    <text evidence="4">The sequence shown here is derived from an EMBL/GenBank/DDBJ whole genome shotgun (WGS) entry which is preliminary data.</text>
</comment>
<evidence type="ECO:0000256" key="1">
    <source>
        <dbReference type="ARBA" id="ARBA00007525"/>
    </source>
</evidence>
<dbReference type="PANTHER" id="PTHR15073:SF3">
    <property type="entry name" value="MAP7 DOMAIN-CONTAINING PROTEIN 2"/>
    <property type="match status" value="1"/>
</dbReference>
<accession>A0ABN9M2P6</accession>
<dbReference type="EMBL" id="CAUEEQ010043612">
    <property type="protein sequence ID" value="CAJ0957356.1"/>
    <property type="molecule type" value="Genomic_DNA"/>
</dbReference>
<dbReference type="Proteomes" id="UP001176940">
    <property type="component" value="Unassembled WGS sequence"/>
</dbReference>
<evidence type="ECO:0000256" key="2">
    <source>
        <dbReference type="ARBA" id="ARBA00023054"/>
    </source>
</evidence>